<dbReference type="AlphaFoldDB" id="A0A0D6PXE4"/>
<dbReference type="SFLD" id="SFLDG01386">
    <property type="entry name" value="main_SPASM_domain-containing"/>
    <property type="match status" value="1"/>
</dbReference>
<evidence type="ECO:0000313" key="11">
    <source>
        <dbReference type="Proteomes" id="UP000032675"/>
    </source>
</evidence>
<dbReference type="Gene3D" id="3.20.20.70">
    <property type="entry name" value="Aldolase class I"/>
    <property type="match status" value="1"/>
</dbReference>
<evidence type="ECO:0000256" key="3">
    <source>
        <dbReference type="ARBA" id="ARBA00022723"/>
    </source>
</evidence>
<proteinExistence type="inferred from homology"/>
<comment type="similarity">
    <text evidence="8">Belongs to the radical SAM superfamily. PqqE family.</text>
</comment>
<dbReference type="Pfam" id="PF04055">
    <property type="entry name" value="Radical_SAM"/>
    <property type="match status" value="1"/>
</dbReference>
<evidence type="ECO:0000256" key="1">
    <source>
        <dbReference type="ARBA" id="ARBA00022485"/>
    </source>
</evidence>
<evidence type="ECO:0000256" key="2">
    <source>
        <dbReference type="ARBA" id="ARBA00022691"/>
    </source>
</evidence>
<evidence type="ECO:0000313" key="10">
    <source>
        <dbReference type="EMBL" id="GAN95693.1"/>
    </source>
</evidence>
<dbReference type="GO" id="GO:0009975">
    <property type="term" value="F:cyclase activity"/>
    <property type="evidence" value="ECO:0007669"/>
    <property type="project" value="UniProtKB-UniRule"/>
</dbReference>
<evidence type="ECO:0000256" key="5">
    <source>
        <dbReference type="ARBA" id="ARBA00023002"/>
    </source>
</evidence>
<keyword evidence="1 8" id="KW-0004">4Fe-4S</keyword>
<dbReference type="HAMAP" id="MF_00660">
    <property type="entry name" value="PqqE"/>
    <property type="match status" value="1"/>
</dbReference>
<dbReference type="InterPro" id="IPR013785">
    <property type="entry name" value="Aldolase_TIM"/>
</dbReference>
<dbReference type="GO" id="GO:0018189">
    <property type="term" value="P:pyrroloquinoline quinone biosynthetic process"/>
    <property type="evidence" value="ECO:0007669"/>
    <property type="project" value="UniProtKB-UniRule"/>
</dbReference>
<dbReference type="GO" id="GO:0051539">
    <property type="term" value="F:4 iron, 4 sulfur cluster binding"/>
    <property type="evidence" value="ECO:0007669"/>
    <property type="project" value="UniProtKB-KW"/>
</dbReference>
<dbReference type="PROSITE" id="PS01305">
    <property type="entry name" value="MOAA_NIFB_PQQE"/>
    <property type="match status" value="1"/>
</dbReference>
<comment type="function">
    <text evidence="8">Catalyzes the cross-linking of a glutamate residue and a tyrosine residue in the PqqA protein as part of the biosynthesis of pyrroloquinoline quinone (PQQ).</text>
</comment>
<feature type="binding site" evidence="8">
    <location>
        <position position="19"/>
    </location>
    <ligand>
        <name>[4Fe-4S] cluster</name>
        <dbReference type="ChEBI" id="CHEBI:49883"/>
        <note>4Fe-4S-S-AdoMet</note>
    </ligand>
</feature>
<reference evidence="10 11" key="1">
    <citation type="submission" date="2012-11" db="EMBL/GenBank/DDBJ databases">
        <title>Whole genome sequence of Gluconacetobacter europaeus NBRC3261.</title>
        <authorList>
            <person name="Azuma Y."/>
            <person name="Higashiura N."/>
            <person name="Hirakawa H."/>
            <person name="Matsushita K."/>
        </authorList>
    </citation>
    <scope>NUCLEOTIDE SEQUENCE [LARGE SCALE GENOMIC DNA]</scope>
    <source>
        <strain evidence="10 11">NBRC 3261</strain>
    </source>
</reference>
<feature type="binding site" evidence="8">
    <location>
        <position position="23"/>
    </location>
    <ligand>
        <name>[4Fe-4S] cluster</name>
        <dbReference type="ChEBI" id="CHEBI:49883"/>
        <note>4Fe-4S-S-AdoMet</note>
    </ligand>
</feature>
<keyword evidence="3 8" id="KW-0479">Metal-binding</keyword>
<dbReference type="NCBIfam" id="TIGR02109">
    <property type="entry name" value="PQQ_syn_pqqE"/>
    <property type="match status" value="1"/>
</dbReference>
<dbReference type="Pfam" id="PF13186">
    <property type="entry name" value="SPASM"/>
    <property type="match status" value="1"/>
</dbReference>
<dbReference type="RefSeq" id="WP_010508612.1">
    <property type="nucleotide sequence ID" value="NZ_BANI01000035.1"/>
</dbReference>
<dbReference type="EC" id="1.21.98.4" evidence="8"/>
<dbReference type="GO" id="GO:0016491">
    <property type="term" value="F:oxidoreductase activity"/>
    <property type="evidence" value="ECO:0007669"/>
    <property type="project" value="UniProtKB-KW"/>
</dbReference>
<dbReference type="PROSITE" id="PS51918">
    <property type="entry name" value="RADICAL_SAM"/>
    <property type="match status" value="1"/>
</dbReference>
<gene>
    <name evidence="8" type="primary">pqqE</name>
    <name evidence="10" type="ORF">Geu3261_0035_055</name>
</gene>
<dbReference type="Proteomes" id="UP000032675">
    <property type="component" value="Unassembled WGS sequence"/>
</dbReference>
<dbReference type="InterPro" id="IPR058240">
    <property type="entry name" value="rSAM_sf"/>
</dbReference>
<comment type="pathway">
    <text evidence="8">Cofactor biosynthesis; pyrroloquinoline quinone biosynthesis.</text>
</comment>
<evidence type="ECO:0000256" key="7">
    <source>
        <dbReference type="ARBA" id="ARBA00023014"/>
    </source>
</evidence>
<feature type="binding site" evidence="8">
    <location>
        <position position="26"/>
    </location>
    <ligand>
        <name>[4Fe-4S] cluster</name>
        <dbReference type="ChEBI" id="CHEBI:49883"/>
        <note>4Fe-4S-S-AdoMet</note>
    </ligand>
</feature>
<dbReference type="InterPro" id="IPR050377">
    <property type="entry name" value="Radical_SAM_PqqE_MftC-like"/>
</dbReference>
<organism evidence="10 11">
    <name type="scientific">Komagataeibacter europaeus NBRC 3261</name>
    <dbReference type="NCBI Taxonomy" id="1234669"/>
    <lineage>
        <taxon>Bacteria</taxon>
        <taxon>Pseudomonadati</taxon>
        <taxon>Pseudomonadota</taxon>
        <taxon>Alphaproteobacteria</taxon>
        <taxon>Acetobacterales</taxon>
        <taxon>Acetobacteraceae</taxon>
        <taxon>Komagataeibacter</taxon>
    </lineage>
</organism>
<dbReference type="SFLD" id="SFLDS00029">
    <property type="entry name" value="Radical_SAM"/>
    <property type="match status" value="1"/>
</dbReference>
<dbReference type="InterPro" id="IPR007197">
    <property type="entry name" value="rSAM"/>
</dbReference>
<dbReference type="GO" id="GO:0005506">
    <property type="term" value="F:iron ion binding"/>
    <property type="evidence" value="ECO:0007669"/>
    <property type="project" value="UniProtKB-UniRule"/>
</dbReference>
<accession>A0A0D6PXE4</accession>
<feature type="domain" description="Radical SAM core" evidence="9">
    <location>
        <begin position="5"/>
        <end position="221"/>
    </location>
</feature>
<dbReference type="SUPFAM" id="SSF102114">
    <property type="entry name" value="Radical SAM enzymes"/>
    <property type="match status" value="1"/>
</dbReference>
<dbReference type="PIRSF" id="PIRSF037420">
    <property type="entry name" value="PQQ_syn_pqqE"/>
    <property type="match status" value="1"/>
</dbReference>
<dbReference type="PANTHER" id="PTHR11228:SF7">
    <property type="entry name" value="PQQA PEPTIDE CYCLASE"/>
    <property type="match status" value="1"/>
</dbReference>
<dbReference type="CDD" id="cd01335">
    <property type="entry name" value="Radical_SAM"/>
    <property type="match status" value="1"/>
</dbReference>
<dbReference type="UniPathway" id="UPA00539"/>
<keyword evidence="6 8" id="KW-0408">Iron</keyword>
<keyword evidence="2 8" id="KW-0949">S-adenosyl-L-methionine</keyword>
<keyword evidence="5 8" id="KW-0560">Oxidoreductase</keyword>
<dbReference type="InterPro" id="IPR017200">
    <property type="entry name" value="PqqE-like"/>
</dbReference>
<dbReference type="InterPro" id="IPR000385">
    <property type="entry name" value="MoaA_NifB_PqqE_Fe-S-bd_CS"/>
</dbReference>
<protein>
    <recommendedName>
        <fullName evidence="8">PqqA peptide cyclase</fullName>
        <ecNumber evidence="8">1.21.98.4</ecNumber>
    </recommendedName>
    <alternativeName>
        <fullName evidence="8">Coenzyme PQQ synthesis protein E</fullName>
    </alternativeName>
</protein>
<sequence>MTETILSPMSLLAELTHRCPLQCPYCSNPIALEPRRNELSTQDWISVLDQAAEMGVLQVHFSGGEPMSRPDLPDLVRHAVGLGLYTNLITSGVLLNEKTFPALVDAGLDHVQLSFQDIDTANAEHVGGMKGAQARKMAAAGLVVADGMPLTLNFVIYRENAARVPQMLAAAVEMGARRVEIAHTQYYGWGLANRAALMPTAQQLEQTTQAVEAAREKYAGRLTIDYVTPDYYADRPKPCMGGWGRRFINISPSGRVLPCHAAETIPNVAFPDVRHDTLAHIWRDSPLFSMFRGTDWMPQPCRSCDQREKDWGGCRCQALALAGDAAATDPVCSRAPDHERVVRVLETLPAEPPPFRYRRYARATDEVG</sequence>
<evidence type="ECO:0000256" key="6">
    <source>
        <dbReference type="ARBA" id="ARBA00023004"/>
    </source>
</evidence>
<keyword evidence="4 8" id="KW-0884">PQQ biosynthesis</keyword>
<evidence type="ECO:0000256" key="8">
    <source>
        <dbReference type="HAMAP-Rule" id="MF_00660"/>
    </source>
</evidence>
<evidence type="ECO:0000259" key="9">
    <source>
        <dbReference type="PROSITE" id="PS51918"/>
    </source>
</evidence>
<comment type="subunit">
    <text evidence="8">Interacts with PqqD. The interaction is necessary for activity of PqqE.</text>
</comment>
<dbReference type="SFLD" id="SFLDG01067">
    <property type="entry name" value="SPASM/twitch_domain_containing"/>
    <property type="match status" value="1"/>
</dbReference>
<dbReference type="SFLD" id="SFLDF00280">
    <property type="entry name" value="coenzyme_PQQ_synthesis_protein"/>
    <property type="match status" value="1"/>
</dbReference>
<dbReference type="PANTHER" id="PTHR11228">
    <property type="entry name" value="RADICAL SAM DOMAIN PROTEIN"/>
    <property type="match status" value="1"/>
</dbReference>
<comment type="cofactor">
    <cofactor evidence="8">
        <name>[4Fe-4S] cluster</name>
        <dbReference type="ChEBI" id="CHEBI:49883"/>
    </cofactor>
    <text evidence="8">Binds 1 [4Fe-4S] cluster. The cluster is coordinated with 3 cysteines and an exchangeable S-adenosyl-L-methionine.</text>
</comment>
<dbReference type="NCBIfam" id="TIGR04085">
    <property type="entry name" value="rSAM_more_4Fe4S"/>
    <property type="match status" value="1"/>
</dbReference>
<name>A0A0D6PXE4_KOMEU</name>
<comment type="catalytic activity">
    <reaction evidence="8">
        <text>[PQQ precursor protein] + S-adenosyl-L-methionine = E-Y cross-linked-[PQQ precursor protein] + 5'-deoxyadenosine + L-methionine + H(+)</text>
        <dbReference type="Rhea" id="RHEA:56836"/>
        <dbReference type="Rhea" id="RHEA-COMP:14800"/>
        <dbReference type="Rhea" id="RHEA-COMP:14801"/>
        <dbReference type="ChEBI" id="CHEBI:15378"/>
        <dbReference type="ChEBI" id="CHEBI:17319"/>
        <dbReference type="ChEBI" id="CHEBI:57844"/>
        <dbReference type="ChEBI" id="CHEBI:59789"/>
        <dbReference type="ChEBI" id="CHEBI:141026"/>
        <dbReference type="ChEBI" id="CHEBI:141027"/>
        <dbReference type="EC" id="1.21.98.4"/>
    </reaction>
</comment>
<dbReference type="EMBL" id="BANI01000035">
    <property type="protein sequence ID" value="GAN95693.1"/>
    <property type="molecule type" value="Genomic_DNA"/>
</dbReference>
<keyword evidence="7 8" id="KW-0411">Iron-sulfur</keyword>
<comment type="caution">
    <text evidence="10">The sequence shown here is derived from an EMBL/GenBank/DDBJ whole genome shotgun (WGS) entry which is preliminary data.</text>
</comment>
<dbReference type="InterPro" id="IPR023885">
    <property type="entry name" value="4Fe4S-binding_SPASM_dom"/>
</dbReference>
<dbReference type="GO" id="GO:1904047">
    <property type="term" value="F:S-adenosyl-L-methionine binding"/>
    <property type="evidence" value="ECO:0007669"/>
    <property type="project" value="UniProtKB-UniRule"/>
</dbReference>
<dbReference type="InterPro" id="IPR011843">
    <property type="entry name" value="PQQ_synth_PqqE_bac"/>
</dbReference>
<evidence type="ECO:0000256" key="4">
    <source>
        <dbReference type="ARBA" id="ARBA00022905"/>
    </source>
</evidence>